<dbReference type="WBParaSite" id="MCU_000364-RB">
    <property type="protein sequence ID" value="MCU_000364-RB"/>
    <property type="gene ID" value="MCU_000364"/>
</dbReference>
<dbReference type="InterPro" id="IPR036465">
    <property type="entry name" value="vWFA_dom_sf"/>
</dbReference>
<dbReference type="Pfam" id="PF13768">
    <property type="entry name" value="VWA_3"/>
    <property type="match status" value="1"/>
</dbReference>
<dbReference type="Gene3D" id="3.40.50.410">
    <property type="entry name" value="von Willebrand factor, type A domain"/>
    <property type="match status" value="1"/>
</dbReference>
<feature type="domain" description="VIT" evidence="2">
    <location>
        <begin position="1"/>
        <end position="32"/>
    </location>
</feature>
<reference evidence="3 4" key="1">
    <citation type="submission" date="2019-11" db="UniProtKB">
        <authorList>
            <consortium name="WormBaseParasite"/>
        </authorList>
    </citation>
    <scope>IDENTIFICATION</scope>
</reference>
<evidence type="ECO:0000259" key="1">
    <source>
        <dbReference type="PROSITE" id="PS50234"/>
    </source>
</evidence>
<accession>A0A5K3EHM4</accession>
<dbReference type="PANTHER" id="PTHR45737">
    <property type="entry name" value="VON WILLEBRAND FACTOR A DOMAIN-CONTAINING PROTEIN 5A"/>
    <property type="match status" value="1"/>
</dbReference>
<evidence type="ECO:0000259" key="2">
    <source>
        <dbReference type="PROSITE" id="PS51468"/>
    </source>
</evidence>
<sequence length="655" mass="72637">MVEDEEMEDVFSMKIGNIPPKETVLVNVSYFLQLDAVNCPTQSHEDDKVVARFILPVLISSRYAPKGHVSKRKFGKPLQPSFSHNISYTFHFSADIKSSTRIQSISSPRQHFSTLYFDKHTLAKVELASHFDFTDDLEMEITYVSANTLTAVEYGRDESGLFALDCVVANFLPRFTVPIEQNAEVIFIIDRSGSMGGGPINQARQSLLVLLKSLPVGCRFQVVGFGSSYNMVFSEPQDYTEANICKALEYQQELQADMGGTEVLPVLKAVYSSKMIGAKERWRREIIFLTDGNVFNHSEIFALVRKNSATTRLSAIGLGNGASTALVSGISRAGRGKALFVRDGGNLREAVLDILNCALQPWVTDVRVNWNLVRSSGSAVDVLQVPSSVSTVFADVFTTVFALVPRETKDVVSLQGDVTLSFKINEELVALKAVLSQPFKETNSDLRLLHRYAAKLQLYELLDRYADSSSDDDLQKIVDLSLSASVLSPFTAFVGLRPEELRDTGRISITTPIGIRRDTCADCLDGVPSKHPGCTCYESCAEDDTVEEEDLEYHDVISGIAEAQLFSGAWRWSDKLAQALSFGPFKERIPPQYANLAEDAWTTALVLAFLATKEINRRVEWQLMAKKAENWLSKAIGTDCANHLINTANQIIMNL</sequence>
<dbReference type="PANTHER" id="PTHR45737:SF6">
    <property type="entry name" value="VON WILLEBRAND FACTOR A DOMAIN-CONTAINING PROTEIN 5A"/>
    <property type="match status" value="1"/>
</dbReference>
<evidence type="ECO:0000313" key="4">
    <source>
        <dbReference type="WBParaSite" id="MCU_000364-RC"/>
    </source>
</evidence>
<organism evidence="3">
    <name type="scientific">Mesocestoides corti</name>
    <name type="common">Flatworm</name>
    <dbReference type="NCBI Taxonomy" id="53468"/>
    <lineage>
        <taxon>Eukaryota</taxon>
        <taxon>Metazoa</taxon>
        <taxon>Spiralia</taxon>
        <taxon>Lophotrochozoa</taxon>
        <taxon>Platyhelminthes</taxon>
        <taxon>Cestoda</taxon>
        <taxon>Eucestoda</taxon>
        <taxon>Cyclophyllidea</taxon>
        <taxon>Mesocestoididae</taxon>
        <taxon>Mesocestoides</taxon>
    </lineage>
</organism>
<dbReference type="SMART" id="SM00327">
    <property type="entry name" value="VWA"/>
    <property type="match status" value="1"/>
</dbReference>
<name>A0A5K3EHM4_MESCO</name>
<feature type="domain" description="VWFA" evidence="1">
    <location>
        <begin position="184"/>
        <end position="355"/>
    </location>
</feature>
<evidence type="ECO:0000313" key="3">
    <source>
        <dbReference type="WBParaSite" id="MCU_000364-RB"/>
    </source>
</evidence>
<dbReference type="InterPro" id="IPR002035">
    <property type="entry name" value="VWF_A"/>
</dbReference>
<proteinExistence type="predicted"/>
<dbReference type="PROSITE" id="PS50234">
    <property type="entry name" value="VWFA"/>
    <property type="match status" value="1"/>
</dbReference>
<protein>
    <submittedName>
        <fullName evidence="3 4">VWFA domain-containing protein</fullName>
    </submittedName>
</protein>
<dbReference type="InterPro" id="IPR013694">
    <property type="entry name" value="VIT"/>
</dbReference>
<dbReference type="SUPFAM" id="SSF53300">
    <property type="entry name" value="vWA-like"/>
    <property type="match status" value="1"/>
</dbReference>
<dbReference type="AlphaFoldDB" id="A0A5K3EHM4"/>
<dbReference type="WBParaSite" id="MCU_000364-RC">
    <property type="protein sequence ID" value="MCU_000364-RC"/>
    <property type="gene ID" value="MCU_000364"/>
</dbReference>
<dbReference type="PROSITE" id="PS51468">
    <property type="entry name" value="VIT"/>
    <property type="match status" value="1"/>
</dbReference>